<name>A0A382Z860_9ZZZZ</name>
<evidence type="ECO:0000313" key="2">
    <source>
        <dbReference type="EMBL" id="SVD91470.1"/>
    </source>
</evidence>
<proteinExistence type="predicted"/>
<feature type="non-terminal residue" evidence="2">
    <location>
        <position position="259"/>
    </location>
</feature>
<evidence type="ECO:0000256" key="1">
    <source>
        <dbReference type="SAM" id="Coils"/>
    </source>
</evidence>
<protein>
    <submittedName>
        <fullName evidence="2">Uncharacterized protein</fullName>
    </submittedName>
</protein>
<accession>A0A382Z860</accession>
<feature type="coiled-coil region" evidence="1">
    <location>
        <begin position="61"/>
        <end position="88"/>
    </location>
</feature>
<keyword evidence="1" id="KW-0175">Coiled coil</keyword>
<sequence>MMADPIMKGFSQDFKRQLRAKWKKAHSPLGITWDDMRNVPSGEIGMARILLSKDKVSTVIIADVSEKMDAAKKLLADVEANMAKLKAKKDTVRIGDFDVTTYTHTQGPDEGATVAYFIHPEHHQMVVADDLEATRNIIPRFAEPGTDSLAGVKSYQITKQRVATAQGDLTPHLQWFVDPFGFVEAQRASNQDSAANKKTDVYEILKNQGFTAIQGIGGLVTFSHGDRDIEHRTMIYAPPPYKLAMRMIKLFDRPNHQPP</sequence>
<gene>
    <name evidence="2" type="ORF">METZ01_LOCUS444324</name>
</gene>
<reference evidence="2" key="1">
    <citation type="submission" date="2018-05" db="EMBL/GenBank/DDBJ databases">
        <authorList>
            <person name="Lanie J.A."/>
            <person name="Ng W.-L."/>
            <person name="Kazmierczak K.M."/>
            <person name="Andrzejewski T.M."/>
            <person name="Davidsen T.M."/>
            <person name="Wayne K.J."/>
            <person name="Tettelin H."/>
            <person name="Glass J.I."/>
            <person name="Rusch D."/>
            <person name="Podicherti R."/>
            <person name="Tsui H.-C.T."/>
            <person name="Winkler M.E."/>
        </authorList>
    </citation>
    <scope>NUCLEOTIDE SEQUENCE</scope>
</reference>
<organism evidence="2">
    <name type="scientific">marine metagenome</name>
    <dbReference type="NCBI Taxonomy" id="408172"/>
    <lineage>
        <taxon>unclassified sequences</taxon>
        <taxon>metagenomes</taxon>
        <taxon>ecological metagenomes</taxon>
    </lineage>
</organism>
<dbReference type="AlphaFoldDB" id="A0A382Z860"/>
<dbReference type="EMBL" id="UINC01181666">
    <property type="protein sequence ID" value="SVD91470.1"/>
    <property type="molecule type" value="Genomic_DNA"/>
</dbReference>